<evidence type="ECO:0008006" key="3">
    <source>
        <dbReference type="Google" id="ProtNLM"/>
    </source>
</evidence>
<accession>A0A1U7NRV5</accession>
<sequence length="68" mass="7322">MSGSGNMALVHINRATASQLETLPGVSVKLAAEIIKDRPFKNSMDLEKKVSGIGAKNIKKMLPHISFT</sequence>
<dbReference type="Proteomes" id="UP000186607">
    <property type="component" value="Unassembled WGS sequence"/>
</dbReference>
<name>A0A1U7NRV5_9DEIO</name>
<dbReference type="AlphaFoldDB" id="A0A1U7NRV5"/>
<dbReference type="PANTHER" id="PTHR21180:SF32">
    <property type="entry name" value="ENDONUCLEASE_EXONUCLEASE_PHOSPHATASE FAMILY DOMAIN-CONTAINING PROTEIN 1"/>
    <property type="match status" value="1"/>
</dbReference>
<dbReference type="EMBL" id="MSTI01000171">
    <property type="protein sequence ID" value="OLV15652.1"/>
    <property type="molecule type" value="Genomic_DNA"/>
</dbReference>
<evidence type="ECO:0000313" key="1">
    <source>
        <dbReference type="EMBL" id="OLV15652.1"/>
    </source>
</evidence>
<protein>
    <recommendedName>
        <fullName evidence="3">Helix-hairpin-helix domain-containing protein</fullName>
    </recommendedName>
</protein>
<dbReference type="STRING" id="249408.BOO71_0014317"/>
<organism evidence="1 2">
    <name type="scientific">Deinococcus marmoris</name>
    <dbReference type="NCBI Taxonomy" id="249408"/>
    <lineage>
        <taxon>Bacteria</taxon>
        <taxon>Thermotogati</taxon>
        <taxon>Deinococcota</taxon>
        <taxon>Deinococci</taxon>
        <taxon>Deinococcales</taxon>
        <taxon>Deinococcaceae</taxon>
        <taxon>Deinococcus</taxon>
    </lineage>
</organism>
<dbReference type="Pfam" id="PF12836">
    <property type="entry name" value="HHH_3"/>
    <property type="match status" value="1"/>
</dbReference>
<dbReference type="InterPro" id="IPR010994">
    <property type="entry name" value="RuvA_2-like"/>
</dbReference>
<gene>
    <name evidence="1" type="ORF">BOO71_0014317</name>
</gene>
<keyword evidence="2" id="KW-1185">Reference proteome</keyword>
<comment type="caution">
    <text evidence="1">The sequence shown here is derived from an EMBL/GenBank/DDBJ whole genome shotgun (WGS) entry which is preliminary data.</text>
</comment>
<dbReference type="InterPro" id="IPR051675">
    <property type="entry name" value="Endo/Exo/Phosphatase_dom_1"/>
</dbReference>
<dbReference type="Gene3D" id="1.10.150.320">
    <property type="entry name" value="Photosystem II 12 kDa extrinsic protein"/>
    <property type="match status" value="1"/>
</dbReference>
<proteinExistence type="predicted"/>
<dbReference type="PANTHER" id="PTHR21180">
    <property type="entry name" value="ENDONUCLEASE/EXONUCLEASE/PHOSPHATASE FAMILY DOMAIN-CONTAINING PROTEIN 1"/>
    <property type="match status" value="1"/>
</dbReference>
<evidence type="ECO:0000313" key="2">
    <source>
        <dbReference type="Proteomes" id="UP000186607"/>
    </source>
</evidence>
<dbReference type="GO" id="GO:0015627">
    <property type="term" value="C:type II protein secretion system complex"/>
    <property type="evidence" value="ECO:0007669"/>
    <property type="project" value="TreeGrafter"/>
</dbReference>
<reference evidence="1 2" key="1">
    <citation type="submission" date="2017-01" db="EMBL/GenBank/DDBJ databases">
        <title>Genome Analysis of Deinococcus marmoris KOPRI26562.</title>
        <authorList>
            <person name="Kim J.H."/>
            <person name="Oh H.-M."/>
        </authorList>
    </citation>
    <scope>NUCLEOTIDE SEQUENCE [LARGE SCALE GENOMIC DNA]</scope>
    <source>
        <strain evidence="1 2">KOPRI26562</strain>
    </source>
</reference>
<dbReference type="GO" id="GO:0015628">
    <property type="term" value="P:protein secretion by the type II secretion system"/>
    <property type="evidence" value="ECO:0007669"/>
    <property type="project" value="TreeGrafter"/>
</dbReference>
<dbReference type="SUPFAM" id="SSF47781">
    <property type="entry name" value="RuvA domain 2-like"/>
    <property type="match status" value="1"/>
</dbReference>